<keyword evidence="2" id="KW-0732">Signal</keyword>
<sequence>MKTTGKTSKGLGLTLLAAVLLLAGCGDKKGSEASESPAATASATSSAQPSTSAQPENPAELQEVTLVLDWTPNTNHTGLYVAQEQGLWEKHGLKVNLILPPEAGASALVANGKAEFGVGAQESMILAREEGLPLVSIAPIIQHNTSGFASPVDKNVKEPKDFEGKTYGGWGSPAEQAVIESIMNVQNADVSKVNFVNAGSADFFTAVKKGIDFEWIFYGWTGIEAELRNEPVNMIYLTDYSKQLDYYTPLLMTNEKTIKDKPELVRAFLAGAAEGYRFAIDNPEAAADILIQAVPELNAELVKASQQWLSPKYQDDAPRWGEQKREVWSGYGDWLKENGLMKADLNYDELFTTEFLPQS</sequence>
<dbReference type="PANTHER" id="PTHR31528">
    <property type="entry name" value="4-AMINO-5-HYDROXYMETHYL-2-METHYLPYRIMIDINE PHOSPHATE SYNTHASE THI11-RELATED"/>
    <property type="match status" value="1"/>
</dbReference>
<dbReference type="InterPro" id="IPR027939">
    <property type="entry name" value="NMT1/THI5"/>
</dbReference>
<evidence type="ECO:0000313" key="5">
    <source>
        <dbReference type="Proteomes" id="UP001595755"/>
    </source>
</evidence>
<evidence type="ECO:0000256" key="1">
    <source>
        <dbReference type="SAM" id="MobiDB-lite"/>
    </source>
</evidence>
<dbReference type="PROSITE" id="PS51257">
    <property type="entry name" value="PROKAR_LIPOPROTEIN"/>
    <property type="match status" value="1"/>
</dbReference>
<dbReference type="EMBL" id="JBHSED010000040">
    <property type="protein sequence ID" value="MFC4305891.1"/>
    <property type="molecule type" value="Genomic_DNA"/>
</dbReference>
<proteinExistence type="predicted"/>
<gene>
    <name evidence="4" type="ORF">ACFO1S_20885</name>
</gene>
<keyword evidence="5" id="KW-1185">Reference proteome</keyword>
<comment type="caution">
    <text evidence="4">The sequence shown here is derived from an EMBL/GenBank/DDBJ whole genome shotgun (WGS) entry which is preliminary data.</text>
</comment>
<dbReference type="Gene3D" id="3.40.190.10">
    <property type="entry name" value="Periplasmic binding protein-like II"/>
    <property type="match status" value="2"/>
</dbReference>
<dbReference type="RefSeq" id="WP_204601455.1">
    <property type="nucleotide sequence ID" value="NZ_JBHSED010000040.1"/>
</dbReference>
<organism evidence="4 5">
    <name type="scientific">Cohnella boryungensis</name>
    <dbReference type="NCBI Taxonomy" id="768479"/>
    <lineage>
        <taxon>Bacteria</taxon>
        <taxon>Bacillati</taxon>
        <taxon>Bacillota</taxon>
        <taxon>Bacilli</taxon>
        <taxon>Bacillales</taxon>
        <taxon>Paenibacillaceae</taxon>
        <taxon>Cohnella</taxon>
    </lineage>
</organism>
<dbReference type="Pfam" id="PF09084">
    <property type="entry name" value="NMT1"/>
    <property type="match status" value="1"/>
</dbReference>
<evidence type="ECO:0000259" key="3">
    <source>
        <dbReference type="Pfam" id="PF09084"/>
    </source>
</evidence>
<protein>
    <submittedName>
        <fullName evidence="4">ABC transporter substrate-binding protein</fullName>
    </submittedName>
</protein>
<accession>A0ABV8SEC7</accession>
<name>A0ABV8SEC7_9BACL</name>
<feature type="region of interest" description="Disordered" evidence="1">
    <location>
        <begin position="30"/>
        <end position="58"/>
    </location>
</feature>
<dbReference type="Proteomes" id="UP001595755">
    <property type="component" value="Unassembled WGS sequence"/>
</dbReference>
<dbReference type="InterPro" id="IPR015168">
    <property type="entry name" value="SsuA/THI5"/>
</dbReference>
<feature type="chain" id="PRO_5045534692" evidence="2">
    <location>
        <begin position="24"/>
        <end position="359"/>
    </location>
</feature>
<feature type="signal peptide" evidence="2">
    <location>
        <begin position="1"/>
        <end position="23"/>
    </location>
</feature>
<reference evidence="5" key="1">
    <citation type="journal article" date="2019" name="Int. J. Syst. Evol. Microbiol.">
        <title>The Global Catalogue of Microorganisms (GCM) 10K type strain sequencing project: providing services to taxonomists for standard genome sequencing and annotation.</title>
        <authorList>
            <consortium name="The Broad Institute Genomics Platform"/>
            <consortium name="The Broad Institute Genome Sequencing Center for Infectious Disease"/>
            <person name="Wu L."/>
            <person name="Ma J."/>
        </authorList>
    </citation>
    <scope>NUCLEOTIDE SEQUENCE [LARGE SCALE GENOMIC DNA]</scope>
    <source>
        <strain evidence="5">CGMCC 4.1641</strain>
    </source>
</reference>
<dbReference type="PANTHER" id="PTHR31528:SF3">
    <property type="entry name" value="THIAMINE BIOSYNTHESIS PROTEIN HI_0357-RELATED"/>
    <property type="match status" value="1"/>
</dbReference>
<feature type="domain" description="SsuA/THI5-like" evidence="3">
    <location>
        <begin position="73"/>
        <end position="286"/>
    </location>
</feature>
<dbReference type="SUPFAM" id="SSF53850">
    <property type="entry name" value="Periplasmic binding protein-like II"/>
    <property type="match status" value="1"/>
</dbReference>
<evidence type="ECO:0000313" key="4">
    <source>
        <dbReference type="EMBL" id="MFC4305891.1"/>
    </source>
</evidence>
<feature type="compositionally biased region" description="Low complexity" evidence="1">
    <location>
        <begin position="33"/>
        <end position="56"/>
    </location>
</feature>
<evidence type="ECO:0000256" key="2">
    <source>
        <dbReference type="SAM" id="SignalP"/>
    </source>
</evidence>